<dbReference type="EMBL" id="JARAKF010000002">
    <property type="protein sequence ID" value="MDU9000828.1"/>
    <property type="molecule type" value="Genomic_DNA"/>
</dbReference>
<feature type="compositionally biased region" description="Basic and acidic residues" evidence="1">
    <location>
        <begin position="62"/>
        <end position="72"/>
    </location>
</feature>
<gene>
    <name evidence="2" type="ORF">PU648_52795</name>
</gene>
<keyword evidence="3" id="KW-1185">Reference proteome</keyword>
<reference evidence="2 3" key="1">
    <citation type="submission" date="2023-02" db="EMBL/GenBank/DDBJ databases">
        <authorList>
            <person name="Maleckis M."/>
        </authorList>
    </citation>
    <scope>NUCLEOTIDE SEQUENCE [LARGE SCALE GENOMIC DNA]</scope>
    <source>
        <strain evidence="2 3">P8-A2</strain>
    </source>
</reference>
<sequence>MTEHDRETQAARVRARVQRMNELMRNHTTAELLHMAYTGGLLPYNSPEKWRKDEIASAVVDIESRATDRPTPDRPTATARPAPAKPLPQRNHHDECDRTVYEGGTCTCDLIEQYGPPSERDHH</sequence>
<feature type="region of interest" description="Disordered" evidence="1">
    <location>
        <begin position="61"/>
        <end position="96"/>
    </location>
</feature>
<organism evidence="2 3">
    <name type="scientific">Streptomyces mirabilis</name>
    <dbReference type="NCBI Taxonomy" id="68239"/>
    <lineage>
        <taxon>Bacteria</taxon>
        <taxon>Bacillati</taxon>
        <taxon>Actinomycetota</taxon>
        <taxon>Actinomycetes</taxon>
        <taxon>Kitasatosporales</taxon>
        <taxon>Streptomycetaceae</taxon>
        <taxon>Streptomyces</taxon>
    </lineage>
</organism>
<proteinExistence type="predicted"/>
<evidence type="ECO:0000256" key="1">
    <source>
        <dbReference type="SAM" id="MobiDB-lite"/>
    </source>
</evidence>
<comment type="caution">
    <text evidence="2">The sequence shown here is derived from an EMBL/GenBank/DDBJ whole genome shotgun (WGS) entry which is preliminary data.</text>
</comment>
<evidence type="ECO:0000313" key="2">
    <source>
        <dbReference type="EMBL" id="MDU9000828.1"/>
    </source>
</evidence>
<dbReference type="RefSeq" id="WP_143606402.1">
    <property type="nucleotide sequence ID" value="NZ_CP107955.1"/>
</dbReference>
<accession>A0ABU3V3R2</accession>
<dbReference type="Proteomes" id="UP001257627">
    <property type="component" value="Unassembled WGS sequence"/>
</dbReference>
<evidence type="ECO:0000313" key="3">
    <source>
        <dbReference type="Proteomes" id="UP001257627"/>
    </source>
</evidence>
<name>A0ABU3V3R2_9ACTN</name>
<protein>
    <submittedName>
        <fullName evidence="2">Uncharacterized protein</fullName>
    </submittedName>
</protein>